<protein>
    <submittedName>
        <fullName evidence="1">Streptomycin adenylyltransferase</fullName>
    </submittedName>
</protein>
<gene>
    <name evidence="1" type="ORF">EV213_104158</name>
</gene>
<dbReference type="InterPro" id="IPR007530">
    <property type="entry name" value="Aminoglycoside_adenylylTfrase"/>
</dbReference>
<dbReference type="InterPro" id="IPR043519">
    <property type="entry name" value="NT_sf"/>
</dbReference>
<dbReference type="GO" id="GO:0016779">
    <property type="term" value="F:nucleotidyltransferase activity"/>
    <property type="evidence" value="ECO:0007669"/>
    <property type="project" value="UniProtKB-KW"/>
</dbReference>
<reference evidence="1 2" key="1">
    <citation type="submission" date="2019-03" db="EMBL/GenBank/DDBJ databases">
        <title>Genomic Encyclopedia of Type Strains, Phase IV (KMG-IV): sequencing the most valuable type-strain genomes for metagenomic binning, comparative biology and taxonomic classification.</title>
        <authorList>
            <person name="Goeker M."/>
        </authorList>
    </citation>
    <scope>NUCLEOTIDE SEQUENCE [LARGE SCALE GENOMIC DNA]</scope>
    <source>
        <strain evidence="1 2">DSM 28697</strain>
    </source>
</reference>
<keyword evidence="1" id="KW-0548">Nucleotidyltransferase</keyword>
<organism evidence="1 2">
    <name type="scientific">Aureibacillus halotolerans</name>
    <dbReference type="NCBI Taxonomy" id="1508390"/>
    <lineage>
        <taxon>Bacteria</taxon>
        <taxon>Bacillati</taxon>
        <taxon>Bacillota</taxon>
        <taxon>Bacilli</taxon>
        <taxon>Bacillales</taxon>
        <taxon>Bacillaceae</taxon>
        <taxon>Aureibacillus</taxon>
    </lineage>
</organism>
<keyword evidence="2" id="KW-1185">Reference proteome</keyword>
<accession>A0A4R6U405</accession>
<dbReference type="Gene3D" id="3.30.460.10">
    <property type="entry name" value="Beta Polymerase, domain 2"/>
    <property type="match status" value="1"/>
</dbReference>
<comment type="caution">
    <text evidence="1">The sequence shown here is derived from an EMBL/GenBank/DDBJ whole genome shotgun (WGS) entry which is preliminary data.</text>
</comment>
<dbReference type="SUPFAM" id="SSF81301">
    <property type="entry name" value="Nucleotidyltransferase"/>
    <property type="match status" value="1"/>
</dbReference>
<proteinExistence type="predicted"/>
<dbReference type="Pfam" id="PF04439">
    <property type="entry name" value="Adenyl_transf"/>
    <property type="match status" value="1"/>
</dbReference>
<dbReference type="RefSeq" id="WP_133579759.1">
    <property type="nucleotide sequence ID" value="NZ_SNYJ01000004.1"/>
</dbReference>
<keyword evidence="1" id="KW-0808">Transferase</keyword>
<dbReference type="CDD" id="cd05403">
    <property type="entry name" value="NT_KNTase_like"/>
    <property type="match status" value="1"/>
</dbReference>
<dbReference type="OrthoDB" id="2821267at2"/>
<dbReference type="Proteomes" id="UP000295632">
    <property type="component" value="Unassembled WGS sequence"/>
</dbReference>
<evidence type="ECO:0000313" key="1">
    <source>
        <dbReference type="EMBL" id="TDQ41160.1"/>
    </source>
</evidence>
<name>A0A4R6U405_9BACI</name>
<evidence type="ECO:0000313" key="2">
    <source>
        <dbReference type="Proteomes" id="UP000295632"/>
    </source>
</evidence>
<dbReference type="EMBL" id="SNYJ01000004">
    <property type="protein sequence ID" value="TDQ41160.1"/>
    <property type="molecule type" value="Genomic_DNA"/>
</dbReference>
<dbReference type="AlphaFoldDB" id="A0A4R6U405"/>
<sequence length="267" mass="30254">MFTESERAHTLSAYVAFAKEIDAVLGIALVGSGARGFRDSYSDIDLLTVVKEPDDVSKVQPIVNRYFKQTQHIQFQKTYTHEEDIWVTCYLFGNHLGVDLGLWSLKKLRATKPHWRILFDRDDILSARLTATAPQKLSPSMTTFIDEALSMCWQFFRNAAVSIQRKDVIKARHDMDVLRQHVIDIICLSHGIQHDNNKVINTINDPLVKALKNTYETSFDKKGLSHALRSLETVYFACISSADSVPQNTVQQTQQAIKALLADVLTE</sequence>